<accession>A0ACB8UCM6</accession>
<reference evidence="1" key="1">
    <citation type="journal article" date="2021" name="Environ. Microbiol.">
        <title>Gene family expansions and transcriptome signatures uncover fungal adaptations to wood decay.</title>
        <authorList>
            <person name="Hage H."/>
            <person name="Miyauchi S."/>
            <person name="Viragh M."/>
            <person name="Drula E."/>
            <person name="Min B."/>
            <person name="Chaduli D."/>
            <person name="Navarro D."/>
            <person name="Favel A."/>
            <person name="Norest M."/>
            <person name="Lesage-Meessen L."/>
            <person name="Balint B."/>
            <person name="Merenyi Z."/>
            <person name="de Eugenio L."/>
            <person name="Morin E."/>
            <person name="Martinez A.T."/>
            <person name="Baldrian P."/>
            <person name="Stursova M."/>
            <person name="Martinez M.J."/>
            <person name="Novotny C."/>
            <person name="Magnuson J.K."/>
            <person name="Spatafora J.W."/>
            <person name="Maurice S."/>
            <person name="Pangilinan J."/>
            <person name="Andreopoulos W."/>
            <person name="LaButti K."/>
            <person name="Hundley H."/>
            <person name="Na H."/>
            <person name="Kuo A."/>
            <person name="Barry K."/>
            <person name="Lipzen A."/>
            <person name="Henrissat B."/>
            <person name="Riley R."/>
            <person name="Ahrendt S."/>
            <person name="Nagy L.G."/>
            <person name="Grigoriev I.V."/>
            <person name="Martin F."/>
            <person name="Rosso M.N."/>
        </authorList>
    </citation>
    <scope>NUCLEOTIDE SEQUENCE</scope>
    <source>
        <strain evidence="1">CBS 384.51</strain>
    </source>
</reference>
<name>A0ACB8UCM6_9APHY</name>
<sequence length="486" mass="54302">MAGHWGIQFSFVALILFVKLVSAEHSFENTAIVRTVDLGGSLVHVTTTYAVKALEDDSSIYTIALGEDEAKKTSWMQAKVKGQTVPLQLEKFGLSPNTGAFLYAVEFPKALKANGTANLVVETVQTHATYPWPKTAAQNEGQSLKYEADLFILSPYPTLVQRTKIKSQFPKIHSYTTPEGVDAFTLESPVTKSGATLTYGPYNNIPAFTNKDFTKSQQKRIAVQYEYGNPILEITRLERAAEISHWGANLNIQDNVWLHNAGPELKGHFSRLEYQSQGYFRRVAPHTLSSLSLHLPAGIHDVYFYDLNGNVSTSHIRYAPSVPKGSSSNHFSLFEFRPRYPVMGGWNYSFTLGWDAPLADYAGWDKESGKYIVGIPLQTLYPGAVVDEAEVKIILPEGASDIKFYPPFPAIENTISNYITYLDTTGRPEITLQYQQLTDRHVGVIYVEYRVPFSAHLKKPLAVATALIALFALAFTWKRVDTRIQK</sequence>
<protein>
    <submittedName>
        <fullName evidence="1">Oligosaccharyl transferase alpha subunit</fullName>
    </submittedName>
</protein>
<evidence type="ECO:0000313" key="1">
    <source>
        <dbReference type="EMBL" id="KAI0092073.1"/>
    </source>
</evidence>
<proteinExistence type="predicted"/>
<dbReference type="EMBL" id="MU274904">
    <property type="protein sequence ID" value="KAI0092073.1"/>
    <property type="molecule type" value="Genomic_DNA"/>
</dbReference>
<evidence type="ECO:0000313" key="2">
    <source>
        <dbReference type="Proteomes" id="UP001055072"/>
    </source>
</evidence>
<keyword evidence="1" id="KW-0808">Transferase</keyword>
<keyword evidence="2" id="KW-1185">Reference proteome</keyword>
<dbReference type="Proteomes" id="UP001055072">
    <property type="component" value="Unassembled WGS sequence"/>
</dbReference>
<organism evidence="1 2">
    <name type="scientific">Irpex rosettiformis</name>
    <dbReference type="NCBI Taxonomy" id="378272"/>
    <lineage>
        <taxon>Eukaryota</taxon>
        <taxon>Fungi</taxon>
        <taxon>Dikarya</taxon>
        <taxon>Basidiomycota</taxon>
        <taxon>Agaricomycotina</taxon>
        <taxon>Agaricomycetes</taxon>
        <taxon>Polyporales</taxon>
        <taxon>Irpicaceae</taxon>
        <taxon>Irpex</taxon>
    </lineage>
</organism>
<comment type="caution">
    <text evidence="1">The sequence shown here is derived from an EMBL/GenBank/DDBJ whole genome shotgun (WGS) entry which is preliminary data.</text>
</comment>
<gene>
    <name evidence="1" type="ORF">BDY19DRAFT_928201</name>
</gene>